<dbReference type="InterPro" id="IPR005119">
    <property type="entry name" value="LysR_subst-bd"/>
</dbReference>
<reference evidence="7" key="2">
    <citation type="submission" date="2015-04" db="EMBL/GenBank/DDBJ databases">
        <title>The complete genome sequence of Erythrobacter sp. s21-N3.</title>
        <authorList>
            <person name="Zhuang L."/>
            <person name="Liu Y."/>
            <person name="Shao Z."/>
        </authorList>
    </citation>
    <scope>NUCLEOTIDE SEQUENCE [LARGE SCALE GENOMIC DNA]</scope>
    <source>
        <strain evidence="7">s21-N3</strain>
    </source>
</reference>
<keyword evidence="2" id="KW-0805">Transcription regulation</keyword>
<evidence type="ECO:0000256" key="3">
    <source>
        <dbReference type="ARBA" id="ARBA00023125"/>
    </source>
</evidence>
<evidence type="ECO:0000313" key="6">
    <source>
        <dbReference type="EMBL" id="AKQ41148.2"/>
    </source>
</evidence>
<dbReference type="AlphaFoldDB" id="A0A0H4VVS1"/>
<dbReference type="Pfam" id="PF03466">
    <property type="entry name" value="LysR_substrate"/>
    <property type="match status" value="1"/>
</dbReference>
<name>A0A0H4VVS1_9SPHN</name>
<comment type="similarity">
    <text evidence="1">Belongs to the LysR transcriptional regulatory family.</text>
</comment>
<dbReference type="Pfam" id="PF00126">
    <property type="entry name" value="HTH_1"/>
    <property type="match status" value="1"/>
</dbReference>
<evidence type="ECO:0000256" key="2">
    <source>
        <dbReference type="ARBA" id="ARBA00023015"/>
    </source>
</evidence>
<proteinExistence type="inferred from homology"/>
<gene>
    <name evidence="6" type="ORF">CP97_02435</name>
</gene>
<dbReference type="InterPro" id="IPR000847">
    <property type="entry name" value="LysR_HTH_N"/>
</dbReference>
<keyword evidence="4" id="KW-0804">Transcription</keyword>
<dbReference type="InterPro" id="IPR036388">
    <property type="entry name" value="WH-like_DNA-bd_sf"/>
</dbReference>
<dbReference type="GO" id="GO:0043565">
    <property type="term" value="F:sequence-specific DNA binding"/>
    <property type="evidence" value="ECO:0007669"/>
    <property type="project" value="TreeGrafter"/>
</dbReference>
<dbReference type="Proteomes" id="UP000059113">
    <property type="component" value="Chromosome"/>
</dbReference>
<dbReference type="PANTHER" id="PTHR30537:SF3">
    <property type="entry name" value="TRANSCRIPTIONAL REGULATORY PROTEIN"/>
    <property type="match status" value="1"/>
</dbReference>
<dbReference type="GO" id="GO:0006351">
    <property type="term" value="P:DNA-templated transcription"/>
    <property type="evidence" value="ECO:0007669"/>
    <property type="project" value="TreeGrafter"/>
</dbReference>
<keyword evidence="7" id="KW-1185">Reference proteome</keyword>
<dbReference type="STRING" id="1648404.CP97_02435"/>
<evidence type="ECO:0000256" key="1">
    <source>
        <dbReference type="ARBA" id="ARBA00009437"/>
    </source>
</evidence>
<dbReference type="SUPFAM" id="SSF53850">
    <property type="entry name" value="Periplasmic binding protein-like II"/>
    <property type="match status" value="1"/>
</dbReference>
<dbReference type="KEGG" id="ery:CP97_02435"/>
<evidence type="ECO:0000256" key="4">
    <source>
        <dbReference type="ARBA" id="ARBA00023163"/>
    </source>
</evidence>
<organism evidence="6 7">
    <name type="scientific">Aurantiacibacter atlanticus</name>
    <dbReference type="NCBI Taxonomy" id="1648404"/>
    <lineage>
        <taxon>Bacteria</taxon>
        <taxon>Pseudomonadati</taxon>
        <taxon>Pseudomonadota</taxon>
        <taxon>Alphaproteobacteria</taxon>
        <taxon>Sphingomonadales</taxon>
        <taxon>Erythrobacteraceae</taxon>
        <taxon>Aurantiacibacter</taxon>
    </lineage>
</organism>
<dbReference type="EMBL" id="CP011310">
    <property type="protein sequence ID" value="AKQ41148.2"/>
    <property type="molecule type" value="Genomic_DNA"/>
</dbReference>
<dbReference type="PANTHER" id="PTHR30537">
    <property type="entry name" value="HTH-TYPE TRANSCRIPTIONAL REGULATOR"/>
    <property type="match status" value="1"/>
</dbReference>
<dbReference type="PROSITE" id="PS50931">
    <property type="entry name" value="HTH_LYSR"/>
    <property type="match status" value="1"/>
</dbReference>
<dbReference type="InterPro" id="IPR036390">
    <property type="entry name" value="WH_DNA-bd_sf"/>
</dbReference>
<evidence type="ECO:0000313" key="7">
    <source>
        <dbReference type="Proteomes" id="UP000059113"/>
    </source>
</evidence>
<keyword evidence="3" id="KW-0238">DNA-binding</keyword>
<dbReference type="Gene3D" id="1.10.10.10">
    <property type="entry name" value="Winged helix-like DNA-binding domain superfamily/Winged helix DNA-binding domain"/>
    <property type="match status" value="1"/>
</dbReference>
<sequence>MQHADWNTVRDFLAVARTGSLNQAAVMLGVNATTVGRRVEALEATLGVRLFQRAQTGFVLTDEGRDLIDRAEQIEDAAISFEHRAEQTDSVSGRVRLATAENLANFILIPALGTLREKHPNLVVEMLTDIHSANIHRREADLALRLVRPTQGNVTIKRVGQMRCGLYASAAYLSRREARKDKQDIGRLDSDQFIAWSDAYHDLPSAKWIERTLQGRSPAAVLTSLYAHLAAAREGLGMAVLSVVKTFGTTRGVGLRSAGLVWV</sequence>
<dbReference type="GO" id="GO:0003700">
    <property type="term" value="F:DNA-binding transcription factor activity"/>
    <property type="evidence" value="ECO:0007669"/>
    <property type="project" value="InterPro"/>
</dbReference>
<dbReference type="Gene3D" id="3.40.190.290">
    <property type="match status" value="1"/>
</dbReference>
<feature type="domain" description="HTH lysR-type" evidence="5">
    <location>
        <begin position="1"/>
        <end position="61"/>
    </location>
</feature>
<protein>
    <recommendedName>
        <fullName evidence="5">HTH lysR-type domain-containing protein</fullName>
    </recommendedName>
</protein>
<evidence type="ECO:0000259" key="5">
    <source>
        <dbReference type="PROSITE" id="PS50931"/>
    </source>
</evidence>
<dbReference type="RefSeq" id="WP_053106489.1">
    <property type="nucleotide sequence ID" value="NZ_CP011310.1"/>
</dbReference>
<accession>A0A0H4VVS1</accession>
<reference evidence="6 7" key="1">
    <citation type="journal article" date="2015" name="Int. J. Syst. Evol. Microbiol.">
        <title>Erythrobacter atlanticus sp. nov., a bacterium from ocean sediment able to degrade polycyclic aromatic hydrocarbons.</title>
        <authorList>
            <person name="Zhuang L."/>
            <person name="Liu Y."/>
            <person name="Wang L."/>
            <person name="Wang W."/>
            <person name="Shao Z."/>
        </authorList>
    </citation>
    <scope>NUCLEOTIDE SEQUENCE [LARGE SCALE GENOMIC DNA]</scope>
    <source>
        <strain evidence="7">s21-N3</strain>
    </source>
</reference>
<dbReference type="SUPFAM" id="SSF46785">
    <property type="entry name" value="Winged helix' DNA-binding domain"/>
    <property type="match status" value="1"/>
</dbReference>
<dbReference type="InterPro" id="IPR058163">
    <property type="entry name" value="LysR-type_TF_proteobact-type"/>
</dbReference>